<dbReference type="EMBL" id="JARSFG010000003">
    <property type="protein sequence ID" value="MEC1177132.1"/>
    <property type="molecule type" value="Genomic_DNA"/>
</dbReference>
<feature type="chain" id="PRO_5044015716" evidence="1">
    <location>
        <begin position="26"/>
        <end position="439"/>
    </location>
</feature>
<sequence length="439" mass="48684">MIKKMLKIMFVMVLAISIGIPAAKASSTDMNSDKDPTLNTHDVEKAFSLAQDILTNYYQVTDIGTEEFAGKSFDTSLLDSELSKYVEQKIKTKQYVTKAGDAEKENYTLKFTVLSSEVTKKGVLLSISTEAAFNYVGLKVESGFGEISNMFFKDTGEGFTLTDWYMPYQYYDEFVRGVVDNSSQLFPNSISADSNFSTLADSNFSMLQEELHDNVVKNLFSTDQLAPEQESDSAEESTHETLSVSATLRSLNKQNIVTWARNNMVVNPKSGNGVVPYYDFSKINNAWDCTNFVSHALLAGGAVVYDTGGTGISSTGWYYRSTSNRSSSWTGVPNLHAFLTGNRTKGPAGTSITYRTFDWFGTRPYEAGDIMQFYLSGSYNNWRHSTIITEFYEVGSTPNHVGALVTGRSAAGSYNNNQKAHTIYEGDAKRVIKLSGYYN</sequence>
<keyword evidence="4" id="KW-1185">Reference proteome</keyword>
<dbReference type="Pfam" id="PF12671">
    <property type="entry name" value="Amidase_6"/>
    <property type="match status" value="1"/>
</dbReference>
<protein>
    <submittedName>
        <fullName evidence="3">Amidase domain-containing protein</fullName>
    </submittedName>
</protein>
<dbReference type="RefSeq" id="WP_326121363.1">
    <property type="nucleotide sequence ID" value="NZ_JARSFG010000003.1"/>
</dbReference>
<dbReference type="Proteomes" id="UP001344888">
    <property type="component" value="Unassembled WGS sequence"/>
</dbReference>
<organism evidence="3 4">
    <name type="scientific">Metasolibacillus meyeri</name>
    <dbReference type="NCBI Taxonomy" id="1071052"/>
    <lineage>
        <taxon>Bacteria</taxon>
        <taxon>Bacillati</taxon>
        <taxon>Bacillota</taxon>
        <taxon>Bacilli</taxon>
        <taxon>Bacillales</taxon>
        <taxon>Caryophanaceae</taxon>
        <taxon>Metasolibacillus</taxon>
    </lineage>
</organism>
<feature type="signal peptide" evidence="1">
    <location>
        <begin position="1"/>
        <end position="25"/>
    </location>
</feature>
<evidence type="ECO:0000313" key="4">
    <source>
        <dbReference type="Proteomes" id="UP001344888"/>
    </source>
</evidence>
<dbReference type="AlphaFoldDB" id="A0AAW9NKU6"/>
<dbReference type="InterPro" id="IPR024301">
    <property type="entry name" value="Amidase_6"/>
</dbReference>
<evidence type="ECO:0000256" key="1">
    <source>
        <dbReference type="SAM" id="SignalP"/>
    </source>
</evidence>
<proteinExistence type="predicted"/>
<accession>A0AAW9NKU6</accession>
<feature type="domain" description="Putative amidase" evidence="2">
    <location>
        <begin position="252"/>
        <end position="417"/>
    </location>
</feature>
<evidence type="ECO:0000313" key="3">
    <source>
        <dbReference type="EMBL" id="MEC1177132.1"/>
    </source>
</evidence>
<comment type="caution">
    <text evidence="3">The sequence shown here is derived from an EMBL/GenBank/DDBJ whole genome shotgun (WGS) entry which is preliminary data.</text>
</comment>
<evidence type="ECO:0000259" key="2">
    <source>
        <dbReference type="Pfam" id="PF12671"/>
    </source>
</evidence>
<gene>
    <name evidence="3" type="ORF">P9B03_01430</name>
</gene>
<reference evidence="3 4" key="1">
    <citation type="submission" date="2023-03" db="EMBL/GenBank/DDBJ databases">
        <title>Bacillus Genome Sequencing.</title>
        <authorList>
            <person name="Dunlap C."/>
        </authorList>
    </citation>
    <scope>NUCLEOTIDE SEQUENCE [LARGE SCALE GENOMIC DNA]</scope>
    <source>
        <strain evidence="3 4">B-59205</strain>
    </source>
</reference>
<name>A0AAW9NKU6_9BACL</name>
<keyword evidence="1" id="KW-0732">Signal</keyword>